<feature type="transmembrane region" description="Helical" evidence="1">
    <location>
        <begin position="95"/>
        <end position="116"/>
    </location>
</feature>
<dbReference type="STRING" id="1280954.HPO_11089"/>
<feature type="transmembrane region" description="Helical" evidence="1">
    <location>
        <begin position="68"/>
        <end position="89"/>
    </location>
</feature>
<evidence type="ECO:0000256" key="1">
    <source>
        <dbReference type="SAM" id="Phobius"/>
    </source>
</evidence>
<accession>A0A062VCX1</accession>
<evidence type="ECO:0000313" key="3">
    <source>
        <dbReference type="Proteomes" id="UP000027100"/>
    </source>
</evidence>
<feature type="transmembrane region" description="Helical" evidence="1">
    <location>
        <begin position="169"/>
        <end position="186"/>
    </location>
</feature>
<evidence type="ECO:0008006" key="4">
    <source>
        <dbReference type="Google" id="ProtNLM"/>
    </source>
</evidence>
<feature type="transmembrane region" description="Helical" evidence="1">
    <location>
        <begin position="136"/>
        <end position="157"/>
    </location>
</feature>
<sequence>MIISLGGTMLEFLAAYELPILRWLHIVAMVYWLGGEWGVFQTSYKVVNPALSLEERSRHMDTAYRIDIMARTGIISLLPLGLHMGYLWGVQPFGGGWLVAMWSLWVLWMAITWGAFSNRGKPLGKLLSDIEDWTRYIVIPLLIICSISSLLGYGPFLAGEGQKWFSAKMLTYGLLLILGFGLRLVMHEWRALFPILAAGPNPEVEARLDRSIKVARLIAYTYWAGILTTAFFGAVKPF</sequence>
<dbReference type="Proteomes" id="UP000027100">
    <property type="component" value="Unassembled WGS sequence"/>
</dbReference>
<keyword evidence="3" id="KW-1185">Reference proteome</keyword>
<protein>
    <recommendedName>
        <fullName evidence="4">Copper resistance protein D domain-containing protein</fullName>
    </recommendedName>
</protein>
<dbReference type="AlphaFoldDB" id="A0A062VCX1"/>
<comment type="caution">
    <text evidence="2">The sequence shown here is derived from an EMBL/GenBank/DDBJ whole genome shotgun (WGS) entry which is preliminary data.</text>
</comment>
<gene>
    <name evidence="2" type="ORF">HPO_11089</name>
</gene>
<reference evidence="2 3" key="1">
    <citation type="journal article" date="2014" name="Antonie Van Leeuwenhoek">
        <title>Hyphomonas beringensis sp. nov. and Hyphomonas chukchiensis sp. nov., isolated from surface seawater of the Bering Sea and Chukchi Sea.</title>
        <authorList>
            <person name="Li C."/>
            <person name="Lai Q."/>
            <person name="Li G."/>
            <person name="Dong C."/>
            <person name="Wang J."/>
            <person name="Liao Y."/>
            <person name="Shao Z."/>
        </authorList>
    </citation>
    <scope>NUCLEOTIDE SEQUENCE [LARGE SCALE GENOMIC DNA]</scope>
    <source>
        <strain evidence="2 3">PS728</strain>
    </source>
</reference>
<dbReference type="PATRIC" id="fig|1280954.3.peg.2247"/>
<keyword evidence="1" id="KW-0812">Transmembrane</keyword>
<dbReference type="eggNOG" id="ENOG502Z8VP">
    <property type="taxonomic scope" value="Bacteria"/>
</dbReference>
<name>A0A062VCX1_9PROT</name>
<dbReference type="EMBL" id="ARYM01000012">
    <property type="protein sequence ID" value="KCZ98143.1"/>
    <property type="molecule type" value="Genomic_DNA"/>
</dbReference>
<feature type="transmembrane region" description="Helical" evidence="1">
    <location>
        <begin position="217"/>
        <end position="235"/>
    </location>
</feature>
<keyword evidence="1" id="KW-1133">Transmembrane helix</keyword>
<keyword evidence="1" id="KW-0472">Membrane</keyword>
<evidence type="ECO:0000313" key="2">
    <source>
        <dbReference type="EMBL" id="KCZ98143.1"/>
    </source>
</evidence>
<proteinExistence type="predicted"/>
<feature type="transmembrane region" description="Helical" evidence="1">
    <location>
        <begin position="20"/>
        <end position="40"/>
    </location>
</feature>
<organism evidence="2 3">
    <name type="scientific">Hyphomonas polymorpha PS728</name>
    <dbReference type="NCBI Taxonomy" id="1280954"/>
    <lineage>
        <taxon>Bacteria</taxon>
        <taxon>Pseudomonadati</taxon>
        <taxon>Pseudomonadota</taxon>
        <taxon>Alphaproteobacteria</taxon>
        <taxon>Hyphomonadales</taxon>
        <taxon>Hyphomonadaceae</taxon>
        <taxon>Hyphomonas</taxon>
    </lineage>
</organism>